<evidence type="ECO:0000313" key="5">
    <source>
        <dbReference type="EMBL" id="KRM94853.1"/>
    </source>
</evidence>
<dbReference type="PIRSF" id="PIRSF019455">
    <property type="entry name" value="CopR_AtkY"/>
    <property type="match status" value="1"/>
</dbReference>
<reference evidence="5 6" key="1">
    <citation type="journal article" date="2015" name="Genome Announc.">
        <title>Expanding the biotechnology potential of lactobacilli through comparative genomics of 213 strains and associated genera.</title>
        <authorList>
            <person name="Sun Z."/>
            <person name="Harris H.M."/>
            <person name="McCann A."/>
            <person name="Guo C."/>
            <person name="Argimon S."/>
            <person name="Zhang W."/>
            <person name="Yang X."/>
            <person name="Jeffery I.B."/>
            <person name="Cooney J.C."/>
            <person name="Kagawa T.F."/>
            <person name="Liu W."/>
            <person name="Song Y."/>
            <person name="Salvetti E."/>
            <person name="Wrobel A."/>
            <person name="Rasinkangas P."/>
            <person name="Parkhill J."/>
            <person name="Rea M.C."/>
            <person name="O'Sullivan O."/>
            <person name="Ritari J."/>
            <person name="Douillard F.P."/>
            <person name="Paul Ross R."/>
            <person name="Yang R."/>
            <person name="Briner A.E."/>
            <person name="Felis G.E."/>
            <person name="de Vos W.M."/>
            <person name="Barrangou R."/>
            <person name="Klaenhammer T.R."/>
            <person name="Caufield P.W."/>
            <person name="Cui Y."/>
            <person name="Zhang H."/>
            <person name="O'Toole P.W."/>
        </authorList>
    </citation>
    <scope>NUCLEOTIDE SEQUENCE [LARGE SCALE GENOMIC DNA]</scope>
    <source>
        <strain evidence="5 6">DSM 21051</strain>
    </source>
</reference>
<dbReference type="GO" id="GO:0003677">
    <property type="term" value="F:DNA binding"/>
    <property type="evidence" value="ECO:0007669"/>
    <property type="project" value="UniProtKB-KW"/>
</dbReference>
<gene>
    <name evidence="5" type="ORF">FC19_GL000112</name>
</gene>
<sequence>MKKGDATLMSPAEWEIMRIIWTKKGSSSKEVISLMQLKRNWSESTIKTLLGRLVEKKMLQTNKEGRRFFYQPTITESDAMNKVVSELFDHLCNMKKGSVILNLLSSLTFSREDIKKMQSLLSEKMETAPASITCDCLPHMENCSMHEKNC</sequence>
<protein>
    <submittedName>
        <fullName evidence="5">Transcriptional regulator</fullName>
    </submittedName>
</protein>
<evidence type="ECO:0000256" key="2">
    <source>
        <dbReference type="ARBA" id="ARBA00023015"/>
    </source>
</evidence>
<name>A0A0R2CTW6_9LACO</name>
<proteinExistence type="inferred from homology"/>
<dbReference type="Proteomes" id="UP000051015">
    <property type="component" value="Unassembled WGS sequence"/>
</dbReference>
<keyword evidence="2" id="KW-0805">Transcription regulation</keyword>
<dbReference type="GO" id="GO:0045892">
    <property type="term" value="P:negative regulation of DNA-templated transcription"/>
    <property type="evidence" value="ECO:0007669"/>
    <property type="project" value="InterPro"/>
</dbReference>
<dbReference type="Gene3D" id="1.10.10.10">
    <property type="entry name" value="Winged helix-like DNA-binding domain superfamily/Winged helix DNA-binding domain"/>
    <property type="match status" value="1"/>
</dbReference>
<dbReference type="EMBL" id="AYZD01000035">
    <property type="protein sequence ID" value="KRM94853.1"/>
    <property type="molecule type" value="Genomic_DNA"/>
</dbReference>
<dbReference type="OrthoDB" id="1849040at2"/>
<evidence type="ECO:0000256" key="4">
    <source>
        <dbReference type="ARBA" id="ARBA00023163"/>
    </source>
</evidence>
<keyword evidence="3" id="KW-0238">DNA-binding</keyword>
<comment type="similarity">
    <text evidence="1">Belongs to the BlaI transcriptional regulatory family.</text>
</comment>
<dbReference type="InterPro" id="IPR005650">
    <property type="entry name" value="BlaI_family"/>
</dbReference>
<dbReference type="Pfam" id="PF03965">
    <property type="entry name" value="Penicillinase_R"/>
    <property type="match status" value="1"/>
</dbReference>
<dbReference type="InterPro" id="IPR014071">
    <property type="entry name" value="Cu_transp_CopY/TcrY"/>
</dbReference>
<evidence type="ECO:0000256" key="1">
    <source>
        <dbReference type="ARBA" id="ARBA00011046"/>
    </source>
</evidence>
<dbReference type="RefSeq" id="WP_157061325.1">
    <property type="nucleotide sequence ID" value="NZ_AYZD01000035.1"/>
</dbReference>
<evidence type="ECO:0000313" key="6">
    <source>
        <dbReference type="Proteomes" id="UP000051015"/>
    </source>
</evidence>
<accession>A0A0R2CTW6</accession>
<organism evidence="5 6">
    <name type="scientific">Liquorilactobacillus aquaticus DSM 21051</name>
    <dbReference type="NCBI Taxonomy" id="1423725"/>
    <lineage>
        <taxon>Bacteria</taxon>
        <taxon>Bacillati</taxon>
        <taxon>Bacillota</taxon>
        <taxon>Bacilli</taxon>
        <taxon>Lactobacillales</taxon>
        <taxon>Lactobacillaceae</taxon>
        <taxon>Liquorilactobacillus</taxon>
    </lineage>
</organism>
<comment type="caution">
    <text evidence="5">The sequence shown here is derived from an EMBL/GenBank/DDBJ whole genome shotgun (WGS) entry which is preliminary data.</text>
</comment>
<evidence type="ECO:0000256" key="3">
    <source>
        <dbReference type="ARBA" id="ARBA00023125"/>
    </source>
</evidence>
<dbReference type="PATRIC" id="fig|1423725.3.peg.113"/>
<dbReference type="SUPFAM" id="SSF46785">
    <property type="entry name" value="Winged helix' DNA-binding domain"/>
    <property type="match status" value="1"/>
</dbReference>
<dbReference type="AlphaFoldDB" id="A0A0R2CTW6"/>
<dbReference type="InterPro" id="IPR036388">
    <property type="entry name" value="WH-like_DNA-bd_sf"/>
</dbReference>
<dbReference type="NCBIfam" id="TIGR02698">
    <property type="entry name" value="CopY_TcrY"/>
    <property type="match status" value="1"/>
</dbReference>
<keyword evidence="4" id="KW-0804">Transcription</keyword>
<keyword evidence="6" id="KW-1185">Reference proteome</keyword>
<dbReference type="InterPro" id="IPR036390">
    <property type="entry name" value="WH_DNA-bd_sf"/>
</dbReference>
<dbReference type="STRING" id="1423725.FC19_GL000112"/>